<organism evidence="2 3">
    <name type="scientific">Symbiodinium pilosum</name>
    <name type="common">Dinoflagellate</name>
    <dbReference type="NCBI Taxonomy" id="2952"/>
    <lineage>
        <taxon>Eukaryota</taxon>
        <taxon>Sar</taxon>
        <taxon>Alveolata</taxon>
        <taxon>Dinophyceae</taxon>
        <taxon>Suessiales</taxon>
        <taxon>Symbiodiniaceae</taxon>
        <taxon>Symbiodinium</taxon>
    </lineage>
</organism>
<reference evidence="2" key="1">
    <citation type="submission" date="2021-02" db="EMBL/GenBank/DDBJ databases">
        <authorList>
            <person name="Dougan E. K."/>
            <person name="Rhodes N."/>
            <person name="Thang M."/>
            <person name="Chan C."/>
        </authorList>
    </citation>
    <scope>NUCLEOTIDE SEQUENCE</scope>
</reference>
<proteinExistence type="predicted"/>
<dbReference type="AlphaFoldDB" id="A0A812S043"/>
<evidence type="ECO:0000313" key="3">
    <source>
        <dbReference type="Proteomes" id="UP000649617"/>
    </source>
</evidence>
<dbReference type="EMBL" id="CAJNIZ010021890">
    <property type="protein sequence ID" value="CAE7456465.1"/>
    <property type="molecule type" value="Genomic_DNA"/>
</dbReference>
<dbReference type="Proteomes" id="UP000649617">
    <property type="component" value="Unassembled WGS sequence"/>
</dbReference>
<accession>A0A812S043</accession>
<dbReference type="OrthoDB" id="447837at2759"/>
<keyword evidence="3" id="KW-1185">Reference proteome</keyword>
<name>A0A812S043_SYMPI</name>
<protein>
    <submittedName>
        <fullName evidence="2">YwqA protein</fullName>
    </submittedName>
</protein>
<sequence>MPALGVTLLSGKPVVEFEDFEGNGAELRERVACELRISPERVKLLTGSREVANEEALTEDLEVTAMVAEGQELPEWCGAKMLGYSFTEVSGVGPLPENSEEIDAKLLGRVFMLALKRHEDTINRAYVKNVMTLGVSADVATWDFPPRQEFLQFRAGLKLPPQISDRRREQLLRTWERMHQRASAHMKTCQAAMAAFLQLDHRLILGSTPVKCYSRWESHNEEKVEKKGHHRIYGLRQAYCAVEFEKLLGSWIERAGVLDRVASESILGAWPWAETRFRSEPFAPMQPFASPIEMFSPNQEVDSEAVSQRFEAFTHLLVASKRGIPEAAWMEPYFAKAVAALMHSLQMAVWLLMDAALAASKRKASLHQKIFQEILRRGVMALKEAGGHVEELNLELRTFILTLADHRNDALRSWGVELLAQHFPEEDSTKDLLQKHSQLPAQKEMSAS</sequence>
<comment type="caution">
    <text evidence="2">The sequence shown here is derived from an EMBL/GenBank/DDBJ whole genome shotgun (WGS) entry which is preliminary data.</text>
</comment>
<evidence type="ECO:0000256" key="1">
    <source>
        <dbReference type="SAM" id="MobiDB-lite"/>
    </source>
</evidence>
<evidence type="ECO:0000313" key="2">
    <source>
        <dbReference type="EMBL" id="CAE7456465.1"/>
    </source>
</evidence>
<feature type="region of interest" description="Disordered" evidence="1">
    <location>
        <begin position="429"/>
        <end position="448"/>
    </location>
</feature>
<feature type="compositionally biased region" description="Polar residues" evidence="1">
    <location>
        <begin position="435"/>
        <end position="448"/>
    </location>
</feature>
<gene>
    <name evidence="2" type="primary">ywqA</name>
    <name evidence="2" type="ORF">SPIL2461_LOCUS11227</name>
</gene>